<dbReference type="PANTHER" id="PTHR31973">
    <property type="entry name" value="POLYPROTEIN, PUTATIVE-RELATED"/>
    <property type="match status" value="1"/>
</dbReference>
<dbReference type="Proteomes" id="UP000030689">
    <property type="component" value="Unassembled WGS sequence"/>
</dbReference>
<dbReference type="PANTHER" id="PTHR31973:SF195">
    <property type="entry name" value="MUDR FAMILY TRANSPOSASE"/>
    <property type="match status" value="1"/>
</dbReference>
<organism evidence="3 4">
    <name type="scientific">Eutrema salsugineum</name>
    <name type="common">Saltwater cress</name>
    <name type="synonym">Sisymbrium salsugineum</name>
    <dbReference type="NCBI Taxonomy" id="72664"/>
    <lineage>
        <taxon>Eukaryota</taxon>
        <taxon>Viridiplantae</taxon>
        <taxon>Streptophyta</taxon>
        <taxon>Embryophyta</taxon>
        <taxon>Tracheophyta</taxon>
        <taxon>Spermatophyta</taxon>
        <taxon>Magnoliopsida</taxon>
        <taxon>eudicotyledons</taxon>
        <taxon>Gunneridae</taxon>
        <taxon>Pentapetalae</taxon>
        <taxon>rosids</taxon>
        <taxon>malvids</taxon>
        <taxon>Brassicales</taxon>
        <taxon>Brassicaceae</taxon>
        <taxon>Eutremeae</taxon>
        <taxon>Eutrema</taxon>
    </lineage>
</organism>
<dbReference type="EMBL" id="KI517609">
    <property type="protein sequence ID" value="ESQ37024.1"/>
    <property type="molecule type" value="Genomic_DNA"/>
</dbReference>
<dbReference type="InterPro" id="IPR004332">
    <property type="entry name" value="Transposase_MuDR"/>
</dbReference>
<dbReference type="Pfam" id="PF03108">
    <property type="entry name" value="DBD_Tnp_Mut"/>
    <property type="match status" value="1"/>
</dbReference>
<evidence type="ECO:0000256" key="1">
    <source>
        <dbReference type="SAM" id="MobiDB-lite"/>
    </source>
</evidence>
<gene>
    <name evidence="3" type="ORF">EUTSA_v10002846mg</name>
</gene>
<evidence type="ECO:0000313" key="4">
    <source>
        <dbReference type="Proteomes" id="UP000030689"/>
    </source>
</evidence>
<feature type="region of interest" description="Disordered" evidence="1">
    <location>
        <begin position="1"/>
        <end position="58"/>
    </location>
</feature>
<dbReference type="KEGG" id="eus:EUTSA_v10002846mg"/>
<dbReference type="eggNOG" id="ENOG502RJNC">
    <property type="taxonomic scope" value="Eukaryota"/>
</dbReference>
<keyword evidence="4" id="KW-1185">Reference proteome</keyword>
<proteinExistence type="predicted"/>
<reference evidence="3 4" key="1">
    <citation type="journal article" date="2013" name="Front. Plant Sci.">
        <title>The Reference Genome of the Halophytic Plant Eutrema salsugineum.</title>
        <authorList>
            <person name="Yang R."/>
            <person name="Jarvis D.E."/>
            <person name="Chen H."/>
            <person name="Beilstein M.A."/>
            <person name="Grimwood J."/>
            <person name="Jenkins J."/>
            <person name="Shu S."/>
            <person name="Prochnik S."/>
            <person name="Xin M."/>
            <person name="Ma C."/>
            <person name="Schmutz J."/>
            <person name="Wing R.A."/>
            <person name="Mitchell-Olds T."/>
            <person name="Schumaker K.S."/>
            <person name="Wang X."/>
        </authorList>
    </citation>
    <scope>NUCLEOTIDE SEQUENCE [LARGE SCALE GENOMIC DNA]</scope>
</reference>
<accession>V4L0A8</accession>
<dbReference type="AlphaFoldDB" id="V4L0A8"/>
<dbReference type="STRING" id="72664.V4L0A8"/>
<dbReference type="Gramene" id="ESQ37024">
    <property type="protein sequence ID" value="ESQ37024"/>
    <property type="gene ID" value="EUTSA_v10002846mg"/>
</dbReference>
<feature type="domain" description="Transposase MuDR plant" evidence="2">
    <location>
        <begin position="100"/>
        <end position="157"/>
    </location>
</feature>
<sequence length="413" mass="47111">MVPDSPPMHITNDIQDQSLIDNDHVGGRDGGPDEDADNDGNETAEECEDEDADRGADEINDEIKVEQIKIERVSGLMMMFWFLNKEYEKTWIEKIKVNTSFAGKDELISEIRLMALMLKFTFRADKSSKRLFVAKCVVKGCQWRVRAAIKNEAKTFWVTKYVKTHTCYVSDRLAHRKLTNPRYIGNLFIERVTIINGITVQHIKDSMRVIFGLKLDYTTSYRALMYALECVRRTTEYGYGNLPSYLHQIAEASPGTVTALDLDALIAGFQYLRRVIVVDGCHLTGKYEGVMLVATAQDGNFQIFLLAIGIVDSENDRITGWRFNVQRGSQDCVDLEHRKCAYGVYDIEKVPCSHIIAVSEAVHMHLATLVCPTYSKYYLYAAYWHNIYLAGSAIKIAKAVQFLPPEVRRKSRW</sequence>
<feature type="compositionally biased region" description="Acidic residues" evidence="1">
    <location>
        <begin position="32"/>
        <end position="52"/>
    </location>
</feature>
<protein>
    <recommendedName>
        <fullName evidence="2">Transposase MuDR plant domain-containing protein</fullName>
    </recommendedName>
</protein>
<evidence type="ECO:0000259" key="2">
    <source>
        <dbReference type="Pfam" id="PF03108"/>
    </source>
</evidence>
<feature type="compositionally biased region" description="Basic and acidic residues" evidence="1">
    <location>
        <begin position="21"/>
        <end position="31"/>
    </location>
</feature>
<name>V4L0A8_EUTSA</name>
<dbReference type="OMA" id="WHNIYLA"/>
<evidence type="ECO:0000313" key="3">
    <source>
        <dbReference type="EMBL" id="ESQ37024.1"/>
    </source>
</evidence>